<reference evidence="2" key="1">
    <citation type="submission" date="2022-11" db="UniProtKB">
        <authorList>
            <consortium name="WormBaseParasite"/>
        </authorList>
    </citation>
    <scope>IDENTIFICATION</scope>
</reference>
<organism evidence="1 2">
    <name type="scientific">Panagrolaimus sp. ES5</name>
    <dbReference type="NCBI Taxonomy" id="591445"/>
    <lineage>
        <taxon>Eukaryota</taxon>
        <taxon>Metazoa</taxon>
        <taxon>Ecdysozoa</taxon>
        <taxon>Nematoda</taxon>
        <taxon>Chromadorea</taxon>
        <taxon>Rhabditida</taxon>
        <taxon>Tylenchina</taxon>
        <taxon>Panagrolaimomorpha</taxon>
        <taxon>Panagrolaimoidea</taxon>
        <taxon>Panagrolaimidae</taxon>
        <taxon>Panagrolaimus</taxon>
    </lineage>
</organism>
<protein>
    <submittedName>
        <fullName evidence="2">Uncharacterized protein</fullName>
    </submittedName>
</protein>
<sequence>VAVLRRTLSSRGEEERRMAKEMDCMRESMKNLSDKNKSLLNELEKRKDIEAESVAIKSAASSIEKENELLKNEVARLKKQFVAAESRADENAHILSKATTSRSEFYKHIQEQADLTNVQSTPRPTMRQRTPSFSSHEQDDLTNVPSTPRPIMRQRTQSLTRSRREHTERKPSPIRAPVHTPIAGIRPTSSNEDTISRKRGIMIDYSEPGNRKKLDFKLHKLADNNQRRQLDHLKSHYDPDAGVYDQTYGETPAKAAKLVTPKKENKILDSILRKK</sequence>
<dbReference type="WBParaSite" id="ES5_v2.g26665.t1">
    <property type="protein sequence ID" value="ES5_v2.g26665.t1"/>
    <property type="gene ID" value="ES5_v2.g26665"/>
</dbReference>
<evidence type="ECO:0000313" key="1">
    <source>
        <dbReference type="Proteomes" id="UP000887579"/>
    </source>
</evidence>
<evidence type="ECO:0000313" key="2">
    <source>
        <dbReference type="WBParaSite" id="ES5_v2.g26665.t1"/>
    </source>
</evidence>
<accession>A0AC34GB71</accession>
<proteinExistence type="predicted"/>
<dbReference type="Proteomes" id="UP000887579">
    <property type="component" value="Unplaced"/>
</dbReference>
<name>A0AC34GB71_9BILA</name>